<dbReference type="SUPFAM" id="SSF53067">
    <property type="entry name" value="Actin-like ATPase domain"/>
    <property type="match status" value="2"/>
</dbReference>
<dbReference type="InterPro" id="IPR018483">
    <property type="entry name" value="Carb_kinase_FGGY_CS"/>
</dbReference>
<comment type="similarity">
    <text evidence="1 4">Belongs to the FGGY kinase family.</text>
</comment>
<organism evidence="7 8">
    <name type="scientific">Aminobacter aminovorans</name>
    <name type="common">Chelatobacter heintzii</name>
    <dbReference type="NCBI Taxonomy" id="83263"/>
    <lineage>
        <taxon>Bacteria</taxon>
        <taxon>Pseudomonadati</taxon>
        <taxon>Pseudomonadota</taxon>
        <taxon>Alphaproteobacteria</taxon>
        <taxon>Hyphomicrobiales</taxon>
        <taxon>Phyllobacteriaceae</taxon>
        <taxon>Aminobacter</taxon>
    </lineage>
</organism>
<dbReference type="PIRSF" id="PIRSF000538">
    <property type="entry name" value="GlpK"/>
    <property type="match status" value="1"/>
</dbReference>
<evidence type="ECO:0000256" key="4">
    <source>
        <dbReference type="RuleBase" id="RU003733"/>
    </source>
</evidence>
<dbReference type="Pfam" id="PF00370">
    <property type="entry name" value="FGGY_N"/>
    <property type="match status" value="1"/>
</dbReference>
<protein>
    <submittedName>
        <fullName evidence="7">Xylulose kinase</fullName>
        <ecNumber evidence="7">2.7.1.17</ecNumber>
    </submittedName>
</protein>
<dbReference type="InterPro" id="IPR000577">
    <property type="entry name" value="Carb_kinase_FGGY"/>
</dbReference>
<dbReference type="InterPro" id="IPR018484">
    <property type="entry name" value="FGGY_N"/>
</dbReference>
<dbReference type="OrthoDB" id="9805576at2"/>
<evidence type="ECO:0000256" key="3">
    <source>
        <dbReference type="ARBA" id="ARBA00022777"/>
    </source>
</evidence>
<dbReference type="AlphaFoldDB" id="A0A381IM95"/>
<evidence type="ECO:0000313" key="7">
    <source>
        <dbReference type="EMBL" id="SUY29213.1"/>
    </source>
</evidence>
<sequence>MGDNTLLVVDVGSSALKAVLFGARGQMIASTARPIATRSTAEGLHEQDPDDWWSALRAAVGDLACSHSISAIAFSGSMQNLIALRSDGSPTGSAVLYSDRRLEGSEIDRLGARLPADYAQRTGNRLDPAHTILKLMARQRFAPHAANQPVLWTFGAKDALTFRLTGNAAIDATTASTTGLMNFAQRSWDADLLAVAGVDEIALPRIQPATAVVGHVTPAAAGQTGLPVGIPVFNGSGDAGAATWGASADTRGMAYCYLGTTGWVATTLDHAQAAPPRDTYSLADAMRPDRVIIISPFLTAGSALDWLARTTGRPIEQLLDDTALASPGAALFLPYLGGERAPFEDSQVRGALLGLSHTSSAGELALAVMEGVAFAVRHNLEAAGLPRTTLTVIGGAARHAQQRQILADALGRDIAIPGDSETMTATGVLRMVAASAGITLCTAAPATVIKPRSERAACHEQRYAAYLAASSFARQLSHSLG</sequence>
<feature type="domain" description="Carbohydrate kinase FGGY N-terminal" evidence="5">
    <location>
        <begin position="6"/>
        <end position="243"/>
    </location>
</feature>
<evidence type="ECO:0000259" key="5">
    <source>
        <dbReference type="Pfam" id="PF00370"/>
    </source>
</evidence>
<dbReference type="EC" id="2.7.1.17" evidence="7"/>
<dbReference type="Pfam" id="PF02782">
    <property type="entry name" value="FGGY_C"/>
    <property type="match status" value="1"/>
</dbReference>
<evidence type="ECO:0000259" key="6">
    <source>
        <dbReference type="Pfam" id="PF02782"/>
    </source>
</evidence>
<dbReference type="CDD" id="cd07805">
    <property type="entry name" value="ASKHA_NBD_FGGY_CvXK-like"/>
    <property type="match status" value="1"/>
</dbReference>
<dbReference type="PROSITE" id="PS00445">
    <property type="entry name" value="FGGY_KINASES_2"/>
    <property type="match status" value="1"/>
</dbReference>
<evidence type="ECO:0000256" key="1">
    <source>
        <dbReference type="ARBA" id="ARBA00009156"/>
    </source>
</evidence>
<dbReference type="GO" id="GO:0004856">
    <property type="term" value="F:D-xylulokinase activity"/>
    <property type="evidence" value="ECO:0007669"/>
    <property type="project" value="UniProtKB-EC"/>
</dbReference>
<dbReference type="Proteomes" id="UP000254701">
    <property type="component" value="Unassembled WGS sequence"/>
</dbReference>
<dbReference type="Gene3D" id="3.30.420.40">
    <property type="match status" value="2"/>
</dbReference>
<evidence type="ECO:0000256" key="2">
    <source>
        <dbReference type="ARBA" id="ARBA00022679"/>
    </source>
</evidence>
<accession>A0A381IM95</accession>
<keyword evidence="3 4" id="KW-0418">Kinase</keyword>
<dbReference type="EMBL" id="UFSM01000003">
    <property type="protein sequence ID" value="SUY29213.1"/>
    <property type="molecule type" value="Genomic_DNA"/>
</dbReference>
<proteinExistence type="inferred from homology"/>
<dbReference type="PANTHER" id="PTHR43095">
    <property type="entry name" value="SUGAR KINASE"/>
    <property type="match status" value="1"/>
</dbReference>
<feature type="domain" description="Carbohydrate kinase FGGY C-terminal" evidence="6">
    <location>
        <begin position="254"/>
        <end position="433"/>
    </location>
</feature>
<dbReference type="InterPro" id="IPR043129">
    <property type="entry name" value="ATPase_NBD"/>
</dbReference>
<reference evidence="7 8" key="1">
    <citation type="submission" date="2018-06" db="EMBL/GenBank/DDBJ databases">
        <authorList>
            <consortium name="Pathogen Informatics"/>
            <person name="Doyle S."/>
        </authorList>
    </citation>
    <scope>NUCLEOTIDE SEQUENCE [LARGE SCALE GENOMIC DNA]</scope>
    <source>
        <strain evidence="7 8">NCTC10684</strain>
    </source>
</reference>
<dbReference type="InterPro" id="IPR018485">
    <property type="entry name" value="FGGY_C"/>
</dbReference>
<dbReference type="RefSeq" id="WP_115734454.1">
    <property type="nucleotide sequence ID" value="NZ_BAAAVY010000013.1"/>
</dbReference>
<dbReference type="PANTHER" id="PTHR43095:SF5">
    <property type="entry name" value="XYLULOSE KINASE"/>
    <property type="match status" value="1"/>
</dbReference>
<dbReference type="InterPro" id="IPR050406">
    <property type="entry name" value="FGGY_Carb_Kinase"/>
</dbReference>
<gene>
    <name evidence="7" type="primary">xylB_3</name>
    <name evidence="7" type="ORF">NCTC10684_05445</name>
</gene>
<name>A0A381IM95_AMIAI</name>
<keyword evidence="2 4" id="KW-0808">Transferase</keyword>
<evidence type="ECO:0000313" key="8">
    <source>
        <dbReference type="Proteomes" id="UP000254701"/>
    </source>
</evidence>